<keyword evidence="2" id="KW-0732">Signal</keyword>
<protein>
    <recommendedName>
        <fullName evidence="5">Altered inheritance of mitochondria protein 6</fullName>
    </recommendedName>
</protein>
<name>A0ABR0JNU2_9EURO</name>
<accession>A0ABR0JNU2</accession>
<dbReference type="InterPro" id="IPR017946">
    <property type="entry name" value="PLC-like_Pdiesterase_TIM-brl"/>
</dbReference>
<evidence type="ECO:0008006" key="5">
    <source>
        <dbReference type="Google" id="ProtNLM"/>
    </source>
</evidence>
<evidence type="ECO:0000313" key="4">
    <source>
        <dbReference type="Proteomes" id="UP001345691"/>
    </source>
</evidence>
<proteinExistence type="inferred from homology"/>
<dbReference type="InterPro" id="IPR051236">
    <property type="entry name" value="HAT_RTT109-like"/>
</dbReference>
<evidence type="ECO:0000256" key="2">
    <source>
        <dbReference type="SAM" id="SignalP"/>
    </source>
</evidence>
<dbReference type="PANTHER" id="PTHR31571:SF5">
    <property type="entry name" value="ALTERED INHERITANCE OF MITOCHONDRIA PROTEIN 6"/>
    <property type="match status" value="1"/>
</dbReference>
<dbReference type="PANTHER" id="PTHR31571">
    <property type="entry name" value="ALTERED INHERITANCE OF MITOCHONDRIA PROTEIN 6"/>
    <property type="match status" value="1"/>
</dbReference>
<dbReference type="CDD" id="cd08577">
    <property type="entry name" value="PI-PLCc_GDPD_SF_unchar3"/>
    <property type="match status" value="1"/>
</dbReference>
<dbReference type="SUPFAM" id="SSF51695">
    <property type="entry name" value="PLC-like phosphodiesterases"/>
    <property type="match status" value="1"/>
</dbReference>
<evidence type="ECO:0000256" key="1">
    <source>
        <dbReference type="ARBA" id="ARBA00008858"/>
    </source>
</evidence>
<gene>
    <name evidence="3" type="ORF">LTR69_001294</name>
</gene>
<comment type="caution">
    <text evidence="3">The sequence shown here is derived from an EMBL/GenBank/DDBJ whole genome shotgun (WGS) entry which is preliminary data.</text>
</comment>
<reference evidence="3 4" key="1">
    <citation type="submission" date="2023-08" db="EMBL/GenBank/DDBJ databases">
        <title>Black Yeasts Isolated from many extreme environments.</title>
        <authorList>
            <person name="Coleine C."/>
            <person name="Stajich J.E."/>
            <person name="Selbmann L."/>
        </authorList>
    </citation>
    <scope>NUCLEOTIDE SEQUENCE [LARGE SCALE GENOMIC DNA]</scope>
    <source>
        <strain evidence="3 4">CCFEE 6328</strain>
    </source>
</reference>
<comment type="similarity">
    <text evidence="1">Belongs to the AIM6 family.</text>
</comment>
<feature type="signal peptide" evidence="2">
    <location>
        <begin position="1"/>
        <end position="18"/>
    </location>
</feature>
<organism evidence="3 4">
    <name type="scientific">Exophiala sideris</name>
    <dbReference type="NCBI Taxonomy" id="1016849"/>
    <lineage>
        <taxon>Eukaryota</taxon>
        <taxon>Fungi</taxon>
        <taxon>Dikarya</taxon>
        <taxon>Ascomycota</taxon>
        <taxon>Pezizomycotina</taxon>
        <taxon>Eurotiomycetes</taxon>
        <taxon>Chaetothyriomycetidae</taxon>
        <taxon>Chaetothyriales</taxon>
        <taxon>Herpotrichiellaceae</taxon>
        <taxon>Exophiala</taxon>
    </lineage>
</organism>
<feature type="chain" id="PRO_5045596567" description="Altered inheritance of mitochondria protein 6" evidence="2">
    <location>
        <begin position="19"/>
        <end position="325"/>
    </location>
</feature>
<dbReference type="InterPro" id="IPR039559">
    <property type="entry name" value="AIM6_PI-PLC-like_dom"/>
</dbReference>
<sequence length="325" mass="34812">MISPLFALALPVALKVIAAPLPASATAEGLDISAGLQNILANTQNSNGYTYPTDLTRGIIPKAIHSHNDYWRDIPFYTALSVGAVSVEADVWLVNNTLYIGHEQSALTTARTFDGLYIQPILNTLQRENPTTQFISGTTTKNGVYDTNSGQTLYLFVDVKTDGESTWPAVVSALQPLRSAGYLTTWNGTAVTPGPVTVVGTGNTPLDQVQPMKNRDYFFDANLALLSSTQSNITSSVSPIASTQFSKYFGTINGTTFNSTQLAALYGHLAVAQSKGIAARYWDTPAWPISTRNAVWHTLVEAGVGLLNADDLPEAAGYGGINGFW</sequence>
<dbReference type="Proteomes" id="UP001345691">
    <property type="component" value="Unassembled WGS sequence"/>
</dbReference>
<keyword evidence="4" id="KW-1185">Reference proteome</keyword>
<evidence type="ECO:0000313" key="3">
    <source>
        <dbReference type="EMBL" id="KAK5067307.1"/>
    </source>
</evidence>
<dbReference type="EMBL" id="JAVRRF010000002">
    <property type="protein sequence ID" value="KAK5067307.1"/>
    <property type="molecule type" value="Genomic_DNA"/>
</dbReference>